<protein>
    <submittedName>
        <fullName evidence="1">Uncharacterized protein</fullName>
    </submittedName>
</protein>
<reference evidence="2" key="1">
    <citation type="journal article" date="2019" name="Int. J. Syst. Evol. Microbiol.">
        <title>The Global Catalogue of Microorganisms (GCM) 10K type strain sequencing project: providing services to taxonomists for standard genome sequencing and annotation.</title>
        <authorList>
            <consortium name="The Broad Institute Genomics Platform"/>
            <consortium name="The Broad Institute Genome Sequencing Center for Infectious Disease"/>
            <person name="Wu L."/>
            <person name="Ma J."/>
        </authorList>
    </citation>
    <scope>NUCLEOTIDE SEQUENCE [LARGE SCALE GENOMIC DNA]</scope>
    <source>
        <strain evidence="2">CGMCC 4.7144</strain>
    </source>
</reference>
<dbReference type="EMBL" id="JBHSQS010000005">
    <property type="protein sequence ID" value="MFC5923526.1"/>
    <property type="molecule type" value="Genomic_DNA"/>
</dbReference>
<keyword evidence="2" id="KW-1185">Reference proteome</keyword>
<name>A0ABW1H1Y5_9ACTN</name>
<proteinExistence type="predicted"/>
<accession>A0ABW1H1Y5</accession>
<organism evidence="1 2">
    <name type="scientific">Micromonospora vulcania</name>
    <dbReference type="NCBI Taxonomy" id="1441873"/>
    <lineage>
        <taxon>Bacteria</taxon>
        <taxon>Bacillati</taxon>
        <taxon>Actinomycetota</taxon>
        <taxon>Actinomycetes</taxon>
        <taxon>Micromonosporales</taxon>
        <taxon>Micromonosporaceae</taxon>
        <taxon>Micromonospora</taxon>
    </lineage>
</organism>
<dbReference type="RefSeq" id="WP_377508460.1">
    <property type="nucleotide sequence ID" value="NZ_JBHSQS010000005.1"/>
</dbReference>
<evidence type="ECO:0000313" key="1">
    <source>
        <dbReference type="EMBL" id="MFC5923526.1"/>
    </source>
</evidence>
<comment type="caution">
    <text evidence="1">The sequence shown here is derived from an EMBL/GenBank/DDBJ whole genome shotgun (WGS) entry which is preliminary data.</text>
</comment>
<gene>
    <name evidence="1" type="ORF">ACFQGL_09245</name>
</gene>
<evidence type="ECO:0000313" key="2">
    <source>
        <dbReference type="Proteomes" id="UP001596226"/>
    </source>
</evidence>
<dbReference type="Proteomes" id="UP001596226">
    <property type="component" value="Unassembled WGS sequence"/>
</dbReference>
<sequence>MSTCRRDNMRLSGKRPILALALALGVAAFGVLAVAVPAQAKAPQSGSLAVTGDLDDPVTEGVSKSFTTAAGDGFDVWGTANQLNVQVFDLPAGPWRITLSAPVGQPLAVGTYTGATGYTYESPLPGISLSGNDRYCSDGQTGSFTVTDISWGPYGYLERFDATFEQRCNYHTGSARGEVHVANPPAPPVLAVGVQVASSGTIDTGTDEVTLHGTVTCTAPATVYVDASITQTWHGQSAEGLVRAEVACTPGAPLAWTSSSPSFTSNPFRRGAAQVSATATSYDTTYDIFVVDDDDAVVRLKKG</sequence>